<reference evidence="1 2" key="1">
    <citation type="submission" date="2013-10" db="EMBL/GenBank/DDBJ databases">
        <authorList>
            <consortium name="International Citrus Genome Consortium"/>
            <person name="Jenkins J."/>
            <person name="Schmutz J."/>
            <person name="Prochnik S."/>
            <person name="Rokhsar D."/>
            <person name="Gmitter F."/>
            <person name="Ollitrault P."/>
            <person name="Machado M."/>
            <person name="Talon M."/>
            <person name="Wincker P."/>
            <person name="Jaillon O."/>
            <person name="Morgante M."/>
        </authorList>
    </citation>
    <scope>NUCLEOTIDE SEQUENCE</scope>
    <source>
        <strain evidence="2">cv. Clemenules</strain>
    </source>
</reference>
<dbReference type="AlphaFoldDB" id="V4TYV6"/>
<evidence type="ECO:0000313" key="1">
    <source>
        <dbReference type="EMBL" id="ESR58787.1"/>
    </source>
</evidence>
<gene>
    <name evidence="1" type="ORF">CICLE_v10017316mg</name>
</gene>
<organism evidence="1 2">
    <name type="scientific">Citrus clementina</name>
    <name type="common">Clementine</name>
    <name type="synonym">Citrus deliciosa x Citrus sinensis</name>
    <dbReference type="NCBI Taxonomy" id="85681"/>
    <lineage>
        <taxon>Eukaryota</taxon>
        <taxon>Viridiplantae</taxon>
        <taxon>Streptophyta</taxon>
        <taxon>Embryophyta</taxon>
        <taxon>Tracheophyta</taxon>
        <taxon>Spermatophyta</taxon>
        <taxon>Magnoliopsida</taxon>
        <taxon>eudicotyledons</taxon>
        <taxon>Gunneridae</taxon>
        <taxon>Pentapetalae</taxon>
        <taxon>rosids</taxon>
        <taxon>malvids</taxon>
        <taxon>Sapindales</taxon>
        <taxon>Rutaceae</taxon>
        <taxon>Aurantioideae</taxon>
        <taxon>Citrus</taxon>
    </lineage>
</organism>
<keyword evidence="2" id="KW-1185">Reference proteome</keyword>
<dbReference type="Proteomes" id="UP000030687">
    <property type="component" value="Unassembled WGS sequence"/>
</dbReference>
<sequence>MLCFQLSLDMFRNIYIVMNELVQVGKLSLATCFFLLRMPGLNGDMYPYTSTLIIYSIREEISSTRYAFFALAFIRFETLMTHLYVASRS</sequence>
<dbReference type="KEGG" id="cic:CICLE_v10017316mg"/>
<protein>
    <submittedName>
        <fullName evidence="1">Uncharacterized protein</fullName>
    </submittedName>
</protein>
<dbReference type="InParanoid" id="V4TYV6"/>
<dbReference type="Gramene" id="ESR58787">
    <property type="protein sequence ID" value="ESR58787"/>
    <property type="gene ID" value="CICLE_v10017316mg"/>
</dbReference>
<dbReference type="EMBL" id="KI536312">
    <property type="protein sequence ID" value="ESR58787.1"/>
    <property type="molecule type" value="Genomic_DNA"/>
</dbReference>
<proteinExistence type="predicted"/>
<name>V4TYV6_CITCL</name>
<accession>V4TYV6</accession>
<evidence type="ECO:0000313" key="2">
    <source>
        <dbReference type="Proteomes" id="UP000030687"/>
    </source>
</evidence>